<evidence type="ECO:0008006" key="4">
    <source>
        <dbReference type="Google" id="ProtNLM"/>
    </source>
</evidence>
<reference evidence="2 3" key="1">
    <citation type="submission" date="2024-01" db="EMBL/GenBank/DDBJ databases">
        <authorList>
            <consortium name="Genoscope - CEA"/>
            <person name="William W."/>
        </authorList>
    </citation>
    <scope>NUCLEOTIDE SEQUENCE [LARGE SCALE GENOMIC DNA]</scope>
    <source>
        <strain evidence="2 3">29B2s-10</strain>
    </source>
</reference>
<sequence>MPVPRRHTETIASDREILLAIVFACPVTYYILSIILKNSQVPLLVSIFILCNMLSRTKVFTSLIEKAEPHLTKLLQVTDVSNLSSMLNDSIPPPTTTVNRSRFDSLSETSKVELLAAIKSLQSYSTNSKKNNERHKKLFKMMTWRQQKLCEDVGYLKRLDKIDTSISKNQVLLKDIATQAMETYQLSFRDFELLKSTNKNNNSSSNYRVIEALGHYIRDWCPEGESELQFLVDNVVTQLNESIAVEDRHKTMVVVPGSGLGRIAHAIAELGSSSSNDKFGSVQAVEYSGLMHVCNSYMYNNSTDKSDKAKSYELYPYIHTSSNITEAKSQFRSIKLNTGGQQPENLVLNHDDFRYFEAVDASKYENVVVVSVFFMDTAENIVEYFDAIETLTKPTSKNNIKNGYWINIGPLKYGSAAQAELTADELTKLRKSMGWRDVNCVTTIDKPKQYGENGLVGYITDKQSLWQGYYGLNIWNSKRKENKS</sequence>
<dbReference type="Proteomes" id="UP001497600">
    <property type="component" value="Chromosome H"/>
</dbReference>
<evidence type="ECO:0000256" key="1">
    <source>
        <dbReference type="SAM" id="Phobius"/>
    </source>
</evidence>
<evidence type="ECO:0000313" key="3">
    <source>
        <dbReference type="Proteomes" id="UP001497600"/>
    </source>
</evidence>
<keyword evidence="1" id="KW-0812">Transmembrane</keyword>
<proteinExistence type="predicted"/>
<keyword evidence="1" id="KW-1133">Transmembrane helix</keyword>
<dbReference type="EMBL" id="OZ004260">
    <property type="protein sequence ID" value="CAK7921173.1"/>
    <property type="molecule type" value="Genomic_DNA"/>
</dbReference>
<dbReference type="PANTHER" id="PTHR12303:SF11">
    <property type="entry name" value="AER338CP"/>
    <property type="match status" value="1"/>
</dbReference>
<protein>
    <recommendedName>
        <fullName evidence="4">N2227-domain-containing protein</fullName>
    </recommendedName>
</protein>
<keyword evidence="1" id="KW-0472">Membrane</keyword>
<dbReference type="Pfam" id="PF07942">
    <property type="entry name" value="CARME"/>
    <property type="match status" value="1"/>
</dbReference>
<feature type="transmembrane region" description="Helical" evidence="1">
    <location>
        <begin position="17"/>
        <end position="36"/>
    </location>
</feature>
<gene>
    <name evidence="2" type="ORF">CAAN4_H10990</name>
</gene>
<evidence type="ECO:0000313" key="2">
    <source>
        <dbReference type="EMBL" id="CAK7921173.1"/>
    </source>
</evidence>
<dbReference type="InterPro" id="IPR012901">
    <property type="entry name" value="CARME"/>
</dbReference>
<organism evidence="2 3">
    <name type="scientific">[Candida] anglica</name>
    <dbReference type="NCBI Taxonomy" id="148631"/>
    <lineage>
        <taxon>Eukaryota</taxon>
        <taxon>Fungi</taxon>
        <taxon>Dikarya</taxon>
        <taxon>Ascomycota</taxon>
        <taxon>Saccharomycotina</taxon>
        <taxon>Pichiomycetes</taxon>
        <taxon>Debaryomycetaceae</taxon>
        <taxon>Kurtzmaniella</taxon>
    </lineage>
</organism>
<accession>A0ABP0EKB3</accession>
<dbReference type="SMART" id="SM01296">
    <property type="entry name" value="N2227"/>
    <property type="match status" value="1"/>
</dbReference>
<name>A0ABP0EKB3_9ASCO</name>
<dbReference type="PANTHER" id="PTHR12303">
    <property type="entry name" value="CARNOSINE N-METHYLTRANSFERASE"/>
    <property type="match status" value="1"/>
</dbReference>
<keyword evidence="3" id="KW-1185">Reference proteome</keyword>